<comment type="caution">
    <text evidence="1">The sequence shown here is derived from an EMBL/GenBank/DDBJ whole genome shotgun (WGS) entry which is preliminary data.</text>
</comment>
<proteinExistence type="predicted"/>
<evidence type="ECO:0000313" key="2">
    <source>
        <dbReference type="Proteomes" id="UP000257109"/>
    </source>
</evidence>
<reference evidence="1" key="1">
    <citation type="submission" date="2018-05" db="EMBL/GenBank/DDBJ databases">
        <title>Draft genome of Mucuna pruriens seed.</title>
        <authorList>
            <person name="Nnadi N.E."/>
            <person name="Vos R."/>
            <person name="Hasami M.H."/>
            <person name="Devisetty U.K."/>
            <person name="Aguiy J.C."/>
        </authorList>
    </citation>
    <scope>NUCLEOTIDE SEQUENCE [LARGE SCALE GENOMIC DNA]</scope>
    <source>
        <strain evidence="1">JCA_2017</strain>
    </source>
</reference>
<dbReference type="EMBL" id="QJKJ01000208">
    <property type="protein sequence ID" value="RDY13749.1"/>
    <property type="molecule type" value="Genomic_DNA"/>
</dbReference>
<sequence>MLGQGEQKPMYCAYDSSAQKGRVLENIWASHSLFGQLIGQTTCVMDINKSTCEKVMNRR</sequence>
<organism evidence="1 2">
    <name type="scientific">Mucuna pruriens</name>
    <name type="common">Velvet bean</name>
    <name type="synonym">Dolichos pruriens</name>
    <dbReference type="NCBI Taxonomy" id="157652"/>
    <lineage>
        <taxon>Eukaryota</taxon>
        <taxon>Viridiplantae</taxon>
        <taxon>Streptophyta</taxon>
        <taxon>Embryophyta</taxon>
        <taxon>Tracheophyta</taxon>
        <taxon>Spermatophyta</taxon>
        <taxon>Magnoliopsida</taxon>
        <taxon>eudicotyledons</taxon>
        <taxon>Gunneridae</taxon>
        <taxon>Pentapetalae</taxon>
        <taxon>rosids</taxon>
        <taxon>fabids</taxon>
        <taxon>Fabales</taxon>
        <taxon>Fabaceae</taxon>
        <taxon>Papilionoideae</taxon>
        <taxon>50 kb inversion clade</taxon>
        <taxon>NPAAA clade</taxon>
        <taxon>indigoferoid/millettioid clade</taxon>
        <taxon>Phaseoleae</taxon>
        <taxon>Mucuna</taxon>
    </lineage>
</organism>
<dbReference type="Proteomes" id="UP000257109">
    <property type="component" value="Unassembled WGS sequence"/>
</dbReference>
<feature type="non-terminal residue" evidence="1">
    <location>
        <position position="1"/>
    </location>
</feature>
<gene>
    <name evidence="1" type="ORF">CR513_01305</name>
</gene>
<accession>A0A371IFB7</accession>
<keyword evidence="2" id="KW-1185">Reference proteome</keyword>
<protein>
    <submittedName>
        <fullName evidence="1">Uncharacterized protein</fullName>
    </submittedName>
</protein>
<name>A0A371IFB7_MUCPR</name>
<evidence type="ECO:0000313" key="1">
    <source>
        <dbReference type="EMBL" id="RDY13749.1"/>
    </source>
</evidence>
<dbReference type="AlphaFoldDB" id="A0A371IFB7"/>